<feature type="compositionally biased region" description="Polar residues" evidence="1">
    <location>
        <begin position="12"/>
        <end position="21"/>
    </location>
</feature>
<proteinExistence type="predicted"/>
<sequence>MNTFIFKAAFSTQQNKPQNPFQRAQQNSQQKQQQKETPSKKLLIEKRSWKEVGVELERKVTLIKLKTIPILKTLDFSFFVRLAFFGVVIYSFGSMAQRSSDVMMAVKEDARNSPNKFSKTLGQEKRLDTILENLRDEEKDALIPSTK</sequence>
<gene>
    <name evidence="3" type="ORF">FGO68_gene4560</name>
</gene>
<feature type="compositionally biased region" description="Low complexity" evidence="1">
    <location>
        <begin position="22"/>
        <end position="32"/>
    </location>
</feature>
<accession>A0A8J8NMT3</accession>
<protein>
    <recommendedName>
        <fullName evidence="5">Transmembrane protein</fullName>
    </recommendedName>
</protein>
<evidence type="ECO:0000256" key="1">
    <source>
        <dbReference type="SAM" id="MobiDB-lite"/>
    </source>
</evidence>
<comment type="caution">
    <text evidence="3">The sequence shown here is derived from an EMBL/GenBank/DDBJ whole genome shotgun (WGS) entry which is preliminary data.</text>
</comment>
<dbReference type="EMBL" id="RRYP01011420">
    <property type="protein sequence ID" value="TNV77743.1"/>
    <property type="molecule type" value="Genomic_DNA"/>
</dbReference>
<dbReference type="AlphaFoldDB" id="A0A8J8NMT3"/>
<organism evidence="3 4">
    <name type="scientific">Halteria grandinella</name>
    <dbReference type="NCBI Taxonomy" id="5974"/>
    <lineage>
        <taxon>Eukaryota</taxon>
        <taxon>Sar</taxon>
        <taxon>Alveolata</taxon>
        <taxon>Ciliophora</taxon>
        <taxon>Intramacronucleata</taxon>
        <taxon>Spirotrichea</taxon>
        <taxon>Stichotrichia</taxon>
        <taxon>Sporadotrichida</taxon>
        <taxon>Halteriidae</taxon>
        <taxon>Halteria</taxon>
    </lineage>
</organism>
<evidence type="ECO:0000313" key="3">
    <source>
        <dbReference type="EMBL" id="TNV77743.1"/>
    </source>
</evidence>
<feature type="region of interest" description="Disordered" evidence="1">
    <location>
        <begin position="12"/>
        <end position="40"/>
    </location>
</feature>
<keyword evidence="4" id="KW-1185">Reference proteome</keyword>
<keyword evidence="2" id="KW-1133">Transmembrane helix</keyword>
<keyword evidence="2" id="KW-0812">Transmembrane</keyword>
<evidence type="ECO:0000256" key="2">
    <source>
        <dbReference type="SAM" id="Phobius"/>
    </source>
</evidence>
<reference evidence="3" key="1">
    <citation type="submission" date="2019-06" db="EMBL/GenBank/DDBJ databases">
        <authorList>
            <person name="Zheng W."/>
        </authorList>
    </citation>
    <scope>NUCLEOTIDE SEQUENCE</scope>
    <source>
        <strain evidence="3">QDHG01</strain>
    </source>
</reference>
<keyword evidence="2" id="KW-0472">Membrane</keyword>
<evidence type="ECO:0008006" key="5">
    <source>
        <dbReference type="Google" id="ProtNLM"/>
    </source>
</evidence>
<name>A0A8J8NMT3_HALGN</name>
<dbReference type="Proteomes" id="UP000785679">
    <property type="component" value="Unassembled WGS sequence"/>
</dbReference>
<evidence type="ECO:0000313" key="4">
    <source>
        <dbReference type="Proteomes" id="UP000785679"/>
    </source>
</evidence>
<feature type="transmembrane region" description="Helical" evidence="2">
    <location>
        <begin position="78"/>
        <end position="96"/>
    </location>
</feature>